<dbReference type="Gene3D" id="1.10.110.10">
    <property type="entry name" value="Plant lipid-transfer and hydrophobic proteins"/>
    <property type="match status" value="1"/>
</dbReference>
<evidence type="ECO:0000256" key="5">
    <source>
        <dbReference type="SAM" id="SignalP"/>
    </source>
</evidence>
<evidence type="ECO:0000313" key="7">
    <source>
        <dbReference type="EMBL" id="MCD7462244.1"/>
    </source>
</evidence>
<dbReference type="PRINTS" id="PR00382">
    <property type="entry name" value="LIPIDTRNSFER"/>
</dbReference>
<keyword evidence="2 4" id="KW-0813">Transport</keyword>
<evidence type="ECO:0000259" key="6">
    <source>
        <dbReference type="SMART" id="SM00499"/>
    </source>
</evidence>
<dbReference type="SUPFAM" id="SSF47699">
    <property type="entry name" value="Bifunctional inhibitor/lipid-transfer protein/seed storage 2S albumin"/>
    <property type="match status" value="1"/>
</dbReference>
<gene>
    <name evidence="7" type="ORF">HAX54_048121</name>
</gene>
<dbReference type="InterPro" id="IPR000528">
    <property type="entry name" value="Plant_nsLTP"/>
</dbReference>
<proteinExistence type="inferred from homology"/>
<sequence>MAIPRKLVKPLSVLLLIYIVIAGPPRAEAAITCSTVLNGLIPCLSYVVNGGKVPPTCCRGIKSLYGVAKTTADRQGVCSCLKIAASSVSGINFKNAAALPGKCGVKNIPFKISPKADCSKGHYRRHWMC</sequence>
<accession>A0ABS8STY0</accession>
<keyword evidence="3 4" id="KW-0446">Lipid-binding</keyword>
<feature type="domain" description="Bifunctional inhibitor/plant lipid transfer protein/seed storage helical" evidence="6">
    <location>
        <begin position="33"/>
        <end position="118"/>
    </location>
</feature>
<reference evidence="7 8" key="1">
    <citation type="journal article" date="2021" name="BMC Genomics">
        <title>Datura genome reveals duplications of psychoactive alkaloid biosynthetic genes and high mutation rate following tissue culture.</title>
        <authorList>
            <person name="Rajewski A."/>
            <person name="Carter-House D."/>
            <person name="Stajich J."/>
            <person name="Litt A."/>
        </authorList>
    </citation>
    <scope>NUCLEOTIDE SEQUENCE [LARGE SCALE GENOMIC DNA]</scope>
    <source>
        <strain evidence="7">AR-01</strain>
    </source>
</reference>
<feature type="chain" id="PRO_5045994470" description="Non-specific lipid-transfer protein" evidence="5">
    <location>
        <begin position="30"/>
        <end position="129"/>
    </location>
</feature>
<dbReference type="SMART" id="SM00499">
    <property type="entry name" value="AAI"/>
    <property type="match status" value="1"/>
</dbReference>
<evidence type="ECO:0000256" key="4">
    <source>
        <dbReference type="RuleBase" id="RU000628"/>
    </source>
</evidence>
<name>A0ABS8STY0_DATST</name>
<dbReference type="InterPro" id="IPR016140">
    <property type="entry name" value="Bifunc_inhib/LTP/seed_store"/>
</dbReference>
<dbReference type="InterPro" id="IPR036312">
    <property type="entry name" value="Bifun_inhib/LTP/seed_sf"/>
</dbReference>
<protein>
    <recommendedName>
        <fullName evidence="4">Non-specific lipid-transfer protein</fullName>
    </recommendedName>
</protein>
<feature type="signal peptide" evidence="5">
    <location>
        <begin position="1"/>
        <end position="29"/>
    </location>
</feature>
<dbReference type="PANTHER" id="PTHR33076">
    <property type="entry name" value="NON-SPECIFIC LIPID-TRANSFER PROTEIN 2-RELATED"/>
    <property type="match status" value="1"/>
</dbReference>
<comment type="caution">
    <text evidence="7">The sequence shown here is derived from an EMBL/GenBank/DDBJ whole genome shotgun (WGS) entry which is preliminary data.</text>
</comment>
<dbReference type="Pfam" id="PF00234">
    <property type="entry name" value="Tryp_alpha_amyl"/>
    <property type="match status" value="1"/>
</dbReference>
<keyword evidence="8" id="KW-1185">Reference proteome</keyword>
<evidence type="ECO:0000256" key="2">
    <source>
        <dbReference type="ARBA" id="ARBA00022448"/>
    </source>
</evidence>
<evidence type="ECO:0000256" key="1">
    <source>
        <dbReference type="ARBA" id="ARBA00009748"/>
    </source>
</evidence>
<comment type="similarity">
    <text evidence="1 4">Belongs to the plant LTP family.</text>
</comment>
<dbReference type="CDD" id="cd01960">
    <property type="entry name" value="nsLTP1"/>
    <property type="match status" value="1"/>
</dbReference>
<comment type="function">
    <text evidence="4">Plant non-specific lipid-transfer proteins transfer phospholipids as well as galactolipids across membranes. May play a role in wax or cutin deposition in the cell walls of expanding epidermal cells and certain secretory tissues.</text>
</comment>
<dbReference type="Proteomes" id="UP000823775">
    <property type="component" value="Unassembled WGS sequence"/>
</dbReference>
<organism evidence="7 8">
    <name type="scientific">Datura stramonium</name>
    <name type="common">Jimsonweed</name>
    <name type="synonym">Common thornapple</name>
    <dbReference type="NCBI Taxonomy" id="4076"/>
    <lineage>
        <taxon>Eukaryota</taxon>
        <taxon>Viridiplantae</taxon>
        <taxon>Streptophyta</taxon>
        <taxon>Embryophyta</taxon>
        <taxon>Tracheophyta</taxon>
        <taxon>Spermatophyta</taxon>
        <taxon>Magnoliopsida</taxon>
        <taxon>eudicotyledons</taxon>
        <taxon>Gunneridae</taxon>
        <taxon>Pentapetalae</taxon>
        <taxon>asterids</taxon>
        <taxon>lamiids</taxon>
        <taxon>Solanales</taxon>
        <taxon>Solanaceae</taxon>
        <taxon>Solanoideae</taxon>
        <taxon>Datureae</taxon>
        <taxon>Datura</taxon>
    </lineage>
</organism>
<keyword evidence="5" id="KW-0732">Signal</keyword>
<evidence type="ECO:0000256" key="3">
    <source>
        <dbReference type="ARBA" id="ARBA00023121"/>
    </source>
</evidence>
<evidence type="ECO:0000313" key="8">
    <source>
        <dbReference type="Proteomes" id="UP000823775"/>
    </source>
</evidence>
<dbReference type="EMBL" id="JACEIK010000790">
    <property type="protein sequence ID" value="MCD7462244.1"/>
    <property type="molecule type" value="Genomic_DNA"/>
</dbReference>